<accession>A0A7Z9CGD1</accession>
<organism evidence="2 3">
    <name type="scientific">Bergeyella zoohelcum</name>
    <dbReference type="NCBI Taxonomy" id="1015"/>
    <lineage>
        <taxon>Bacteria</taxon>
        <taxon>Pseudomonadati</taxon>
        <taxon>Bacteroidota</taxon>
        <taxon>Flavobacteriia</taxon>
        <taxon>Flavobacteriales</taxon>
        <taxon>Weeksellaceae</taxon>
        <taxon>Bergeyella</taxon>
    </lineage>
</organism>
<feature type="chain" id="PRO_5031050414" description="DUF4082 domain-containing protein" evidence="1">
    <location>
        <begin position="21"/>
        <end position="206"/>
    </location>
</feature>
<evidence type="ECO:0008006" key="4">
    <source>
        <dbReference type="Google" id="ProtNLM"/>
    </source>
</evidence>
<comment type="caution">
    <text evidence="2">The sequence shown here is derived from an EMBL/GenBank/DDBJ whole genome shotgun (WGS) entry which is preliminary data.</text>
</comment>
<gene>
    <name evidence="2" type="ORF">NCTC12929_01715</name>
</gene>
<name>A0A7Z9CGD1_9FLAO</name>
<dbReference type="EMBL" id="UYIV01000001">
    <property type="protein sequence ID" value="VDH05001.1"/>
    <property type="molecule type" value="Genomic_DNA"/>
</dbReference>
<keyword evidence="1" id="KW-0732">Signal</keyword>
<evidence type="ECO:0000256" key="1">
    <source>
        <dbReference type="SAM" id="SignalP"/>
    </source>
</evidence>
<dbReference type="PROSITE" id="PS51257">
    <property type="entry name" value="PROKAR_LIPOPROTEIN"/>
    <property type="match status" value="1"/>
</dbReference>
<dbReference type="AlphaFoldDB" id="A0A7Z9CGD1"/>
<dbReference type="RefSeq" id="WP_125151498.1">
    <property type="nucleotide sequence ID" value="NZ_UYIV01000001.1"/>
</dbReference>
<feature type="signal peptide" evidence="1">
    <location>
        <begin position="1"/>
        <end position="20"/>
    </location>
</feature>
<evidence type="ECO:0000313" key="2">
    <source>
        <dbReference type="EMBL" id="VDH05001.1"/>
    </source>
</evidence>
<dbReference type="Proteomes" id="UP000270205">
    <property type="component" value="Unassembled WGS sequence"/>
</dbReference>
<evidence type="ECO:0000313" key="3">
    <source>
        <dbReference type="Proteomes" id="UP000270205"/>
    </source>
</evidence>
<sequence length="206" mass="22754">MNKKSILVKSFLALFSLASAVSCTKDVRLIDTATPIEQSPFLSPKDYYLEFLSATGFSQTNPNIGQAQTEMGYEFEATTNGEISSVYVKIPSVNPAVRVTIWDADNASPLVTTTVNVTAANNVFETAITPLTIVKNKKYAITMNSKDWYHHKHPDVLNVTYPLVIGPLKYNKVLHAVGSNQTLPKPTAPILNHLNGDVRFKFKITH</sequence>
<reference evidence="2 3" key="1">
    <citation type="submission" date="2018-11" db="EMBL/GenBank/DDBJ databases">
        <authorList>
            <consortium name="Pathogen Informatics"/>
        </authorList>
    </citation>
    <scope>NUCLEOTIDE SEQUENCE [LARGE SCALE GENOMIC DNA]</scope>
    <source>
        <strain evidence="2 3">NCTC12929</strain>
    </source>
</reference>
<proteinExistence type="predicted"/>
<protein>
    <recommendedName>
        <fullName evidence="4">DUF4082 domain-containing protein</fullName>
    </recommendedName>
</protein>